<sequence>MMDYSGTAITDKYPMRALCGKRYDNGFPFDSSSGGVPRTCFEDIVLVPLASWIFLVGLVGLIVFGLNTMRNQSSSVKSPLHRLVYRKKDAATLRDDGLLEKDGGNSPSVVSPNTWGFRHTKLASSLSILYSLLVIATLLMNILEIVRLYLADRGAGLLPFTLASIVIILVLMHVPLPDRMLLPTSALILTFWTFALVFTSVQLATLGKLAKIEPRTNTEYLNSDQQIDVGVAVGLYAIEFLVEGHRLLKLIKRIRQ</sequence>
<name>A0A316VAZ5_9BASI</name>
<evidence type="ECO:0000313" key="2">
    <source>
        <dbReference type="EMBL" id="PWN32715.1"/>
    </source>
</evidence>
<feature type="transmembrane region" description="Helical" evidence="1">
    <location>
        <begin position="156"/>
        <end position="174"/>
    </location>
</feature>
<proteinExistence type="predicted"/>
<gene>
    <name evidence="2" type="ORF">FA14DRAFT_77038</name>
</gene>
<protein>
    <submittedName>
        <fullName evidence="2">Uncharacterized protein</fullName>
    </submittedName>
</protein>
<dbReference type="GeneID" id="37024641"/>
<keyword evidence="1" id="KW-1133">Transmembrane helix</keyword>
<evidence type="ECO:0000313" key="3">
    <source>
        <dbReference type="Proteomes" id="UP000245771"/>
    </source>
</evidence>
<dbReference type="AlphaFoldDB" id="A0A316VAZ5"/>
<feature type="transmembrane region" description="Helical" evidence="1">
    <location>
        <begin position="227"/>
        <end position="248"/>
    </location>
</feature>
<dbReference type="EMBL" id="KZ819605">
    <property type="protein sequence ID" value="PWN32715.1"/>
    <property type="molecule type" value="Genomic_DNA"/>
</dbReference>
<feature type="transmembrane region" description="Helical" evidence="1">
    <location>
        <begin position="44"/>
        <end position="66"/>
    </location>
</feature>
<reference evidence="2 3" key="1">
    <citation type="journal article" date="2018" name="Mol. Biol. Evol.">
        <title>Broad Genomic Sampling Reveals a Smut Pathogenic Ancestry of the Fungal Clade Ustilaginomycotina.</title>
        <authorList>
            <person name="Kijpornyongpan T."/>
            <person name="Mondo S.J."/>
            <person name="Barry K."/>
            <person name="Sandor L."/>
            <person name="Lee J."/>
            <person name="Lipzen A."/>
            <person name="Pangilinan J."/>
            <person name="LaButti K."/>
            <person name="Hainaut M."/>
            <person name="Henrissat B."/>
            <person name="Grigoriev I.V."/>
            <person name="Spatafora J.W."/>
            <person name="Aime M.C."/>
        </authorList>
    </citation>
    <scope>NUCLEOTIDE SEQUENCE [LARGE SCALE GENOMIC DNA]</scope>
    <source>
        <strain evidence="2 3">MCA 3882</strain>
    </source>
</reference>
<dbReference type="OrthoDB" id="5399848at2759"/>
<feature type="transmembrane region" description="Helical" evidence="1">
    <location>
        <begin position="186"/>
        <end position="207"/>
    </location>
</feature>
<keyword evidence="1" id="KW-0472">Membrane</keyword>
<organism evidence="2 3">
    <name type="scientific">Meira miltonrushii</name>
    <dbReference type="NCBI Taxonomy" id="1280837"/>
    <lineage>
        <taxon>Eukaryota</taxon>
        <taxon>Fungi</taxon>
        <taxon>Dikarya</taxon>
        <taxon>Basidiomycota</taxon>
        <taxon>Ustilaginomycotina</taxon>
        <taxon>Exobasidiomycetes</taxon>
        <taxon>Exobasidiales</taxon>
        <taxon>Brachybasidiaceae</taxon>
        <taxon>Meira</taxon>
    </lineage>
</organism>
<dbReference type="InParanoid" id="A0A316VAZ5"/>
<keyword evidence="1" id="KW-0812">Transmembrane</keyword>
<accession>A0A316VAZ5</accession>
<dbReference type="Proteomes" id="UP000245771">
    <property type="component" value="Unassembled WGS sequence"/>
</dbReference>
<evidence type="ECO:0000256" key="1">
    <source>
        <dbReference type="SAM" id="Phobius"/>
    </source>
</evidence>
<dbReference type="RefSeq" id="XP_025353017.1">
    <property type="nucleotide sequence ID" value="XM_025502860.1"/>
</dbReference>
<keyword evidence="3" id="KW-1185">Reference proteome</keyword>
<feature type="transmembrane region" description="Helical" evidence="1">
    <location>
        <begin position="128"/>
        <end position="150"/>
    </location>
</feature>